<name>A0A024K315_9MYCO</name>
<reference evidence="5" key="1">
    <citation type="journal article" date="2014" name="Genome Announc.">
        <title>Draft Genome Sequence of Mycobacterium triplex DSM 44626.</title>
        <authorList>
            <person name="Sassi M."/>
            <person name="Croce O."/>
            <person name="Robert C."/>
            <person name="Raoult D."/>
            <person name="Drancourt M."/>
        </authorList>
    </citation>
    <scope>NUCLEOTIDE SEQUENCE [LARGE SCALE GENOMIC DNA]</scope>
    <source>
        <strain evidence="5">DSM 44626</strain>
    </source>
</reference>
<evidence type="ECO:0000256" key="2">
    <source>
        <dbReference type="ARBA" id="ARBA00038825"/>
    </source>
</evidence>
<dbReference type="InterPro" id="IPR036188">
    <property type="entry name" value="FAD/NAD-bd_sf"/>
</dbReference>
<dbReference type="STRING" id="47839.BN973_04684"/>
<proteinExistence type="predicted"/>
<accession>A0A024K315</accession>
<feature type="domain" description="Amine oxidase" evidence="4">
    <location>
        <begin position="15"/>
        <end position="329"/>
    </location>
</feature>
<dbReference type="Gene3D" id="3.50.50.60">
    <property type="entry name" value="FAD/NAD(P)-binding domain"/>
    <property type="match status" value="2"/>
</dbReference>
<organism evidence="5">
    <name type="scientific">Mycobacterium triplex</name>
    <dbReference type="NCBI Taxonomy" id="47839"/>
    <lineage>
        <taxon>Bacteria</taxon>
        <taxon>Bacillati</taxon>
        <taxon>Actinomycetota</taxon>
        <taxon>Actinomycetes</taxon>
        <taxon>Mycobacteriales</taxon>
        <taxon>Mycobacteriaceae</taxon>
        <taxon>Mycobacterium</taxon>
        <taxon>Mycobacterium simiae complex</taxon>
    </lineage>
</organism>
<dbReference type="PANTHER" id="PTHR10668:SF103">
    <property type="entry name" value="PYRIDINE NUCLEOTIDE-DISULFIDE OXIDOREDUCTASE DOMAIN-CONTAINING PROTEIN 2"/>
    <property type="match status" value="1"/>
</dbReference>
<evidence type="ECO:0000313" key="6">
    <source>
        <dbReference type="EMBL" id="ORW99895.1"/>
    </source>
</evidence>
<dbReference type="PRINTS" id="PR00411">
    <property type="entry name" value="PNDRDTASEI"/>
</dbReference>
<dbReference type="GO" id="GO:0016491">
    <property type="term" value="F:oxidoreductase activity"/>
    <property type="evidence" value="ECO:0007669"/>
    <property type="project" value="InterPro"/>
</dbReference>
<dbReference type="RefSeq" id="WP_036471021.1">
    <property type="nucleotide sequence ID" value="NZ_HG964446.1"/>
</dbReference>
<dbReference type="Proteomes" id="UP000193710">
    <property type="component" value="Unassembled WGS sequence"/>
</dbReference>
<dbReference type="SUPFAM" id="SSF51905">
    <property type="entry name" value="FAD/NAD(P)-binding domain"/>
    <property type="match status" value="1"/>
</dbReference>
<comment type="subunit">
    <text evidence="2">Interacts with COX5B; this interaction may contribute to localize PYROXD2 to the inner face of the inner mitochondrial membrane.</text>
</comment>
<dbReference type="eggNOG" id="COG1233">
    <property type="taxonomic scope" value="Bacteria"/>
</dbReference>
<reference evidence="6 7" key="3">
    <citation type="submission" date="2016-01" db="EMBL/GenBank/DDBJ databases">
        <title>The new phylogeny of the genus Mycobacterium.</title>
        <authorList>
            <person name="Tarcisio F."/>
            <person name="Conor M."/>
            <person name="Antonella G."/>
            <person name="Elisabetta G."/>
            <person name="Giulia F.S."/>
            <person name="Sara T."/>
            <person name="Anna F."/>
            <person name="Clotilde B."/>
            <person name="Roberto B."/>
            <person name="Veronica D.S."/>
            <person name="Fabio R."/>
            <person name="Monica P."/>
            <person name="Olivier J."/>
            <person name="Enrico T."/>
            <person name="Nicola S."/>
        </authorList>
    </citation>
    <scope>NUCLEOTIDE SEQUENCE [LARGE SCALE GENOMIC DNA]</scope>
    <source>
        <strain evidence="6 7">DSM 44626</strain>
    </source>
</reference>
<protein>
    <recommendedName>
        <fullName evidence="3">Pyridine nucleotide-disulfide oxidoreductase domain-containing protein 2</fullName>
    </recommendedName>
</protein>
<gene>
    <name evidence="6" type="ORF">AWC29_26390</name>
    <name evidence="5" type="ORF">BN973_04684</name>
</gene>
<dbReference type="EMBL" id="HG964446">
    <property type="protein sequence ID" value="CDO90291.1"/>
    <property type="molecule type" value="Genomic_DNA"/>
</dbReference>
<dbReference type="Pfam" id="PF01593">
    <property type="entry name" value="Amino_oxidase"/>
    <property type="match status" value="1"/>
</dbReference>
<sequence>METFDYIVVGAGHNGLCAAATLAEQGRSVCVVERLSVLGGLSASYPYLEDAPEHKLSIGAMDDLFMAQTPLAREMRLADFGYDTVPLAHPYGWMNEDGDTLLLWCDFARALEDIRYFSPKDARTYEQLRGPIDWIMDLIDILTVQDPSAWGKVDFAKYLLRHRPDRATRRFIGSMLALNVFELISETFESDAMRGMWAYWSSMVGPADAIGSGAYFLGFAGVHRHLGVQRPRGGMTNLVQAFKGKLESHGGVVRLGNGVKQILVDAGRATGVLLEDGTELRSRRGVVSNAAAQVTLGKLVPQDQLSREDRNRVALIPANSVNAAAFKIDVATSGRIGYPKAEAARAKRDGEDIRTTTFMTGTLEDHIEQMYAMKRGVNVDTPPVYMAILSAPDRSIASAEGDVLYLHSNVPGYPSNGWGVNKDAYTEQIWKSGLRFLGGLETEIGRIVSTPQDLETRFAAPAGAYFHVDMLVTRLGKNRPAHGLGGYDTPIKALYQTGAGTHPTGGVVGWPGRLAAQHALRNE</sequence>
<evidence type="ECO:0000256" key="1">
    <source>
        <dbReference type="ARBA" id="ARBA00037217"/>
    </source>
</evidence>
<dbReference type="EMBL" id="LQPY01000037">
    <property type="protein sequence ID" value="ORW99895.1"/>
    <property type="molecule type" value="Genomic_DNA"/>
</dbReference>
<reference evidence="5" key="2">
    <citation type="submission" date="2014-04" db="EMBL/GenBank/DDBJ databases">
        <authorList>
            <person name="Urmite Genomes U."/>
        </authorList>
    </citation>
    <scope>NUCLEOTIDE SEQUENCE</scope>
    <source>
        <strain evidence="5">DSM 44626</strain>
    </source>
</reference>
<keyword evidence="7" id="KW-1185">Reference proteome</keyword>
<dbReference type="Proteomes" id="UP000028880">
    <property type="component" value="Unassembled WGS sequence"/>
</dbReference>
<dbReference type="AlphaFoldDB" id="A0A024K315"/>
<evidence type="ECO:0000313" key="5">
    <source>
        <dbReference type="EMBL" id="CDO90291.1"/>
    </source>
</evidence>
<dbReference type="PANTHER" id="PTHR10668">
    <property type="entry name" value="PHYTOENE DEHYDROGENASE"/>
    <property type="match status" value="1"/>
</dbReference>
<comment type="function">
    <text evidence="1">Probable oxidoreductase that may play a role as regulator of mitochondrial function.</text>
</comment>
<dbReference type="InterPro" id="IPR002937">
    <property type="entry name" value="Amino_oxidase"/>
</dbReference>
<evidence type="ECO:0000259" key="4">
    <source>
        <dbReference type="Pfam" id="PF01593"/>
    </source>
</evidence>
<dbReference type="OrthoDB" id="833207at2"/>
<evidence type="ECO:0000256" key="3">
    <source>
        <dbReference type="ARBA" id="ARBA00040298"/>
    </source>
</evidence>
<dbReference type="HOGENOM" id="CLU_019327_2_0_11"/>
<evidence type="ECO:0000313" key="7">
    <source>
        <dbReference type="Proteomes" id="UP000193710"/>
    </source>
</evidence>